<keyword evidence="4" id="KW-1185">Reference proteome</keyword>
<feature type="domain" description="Transcription activator GCR1-like" evidence="2">
    <location>
        <begin position="359"/>
        <end position="442"/>
    </location>
</feature>
<sequence length="477" mass="55453">MSSNSNRPISQNEERNLTTTPKNDVVGHRDLEQMYRVVQRILESQQQRRTKTAKAYDSKQQEFIEFCQKVYAGQPSDQIATVEHEKVYKFMWYQAYRCLRKQNKGTPAQRQGFDMTEYNALIEKYGQSNDEAKIDNPDNGIGISCMSQYKASILHLWKDQVGRGVNNRLEREVWQTSTESLMKMVKSRKQPIQKKDYPEKIDMETVERLRREMSAPEDPEDLTLHSVKATVVEYLNVLYQQGERNRHAIDECRNAIRVGFDSVTQQINALVLSMNQILELLQGTADCRTAMMVGLNAAKDHFQRMQHLDQGLPLHNTTATTTTTTTTGFPQRIFDSTNLQPKLPRQSEPSLLPRGFGHQLSHTFMSVMDLYNEWYGLERFQDVPVPGGIQAMDNAYKTEWRRSWSQAEQKYYSRVKSVITAMNKQIHENGRTLSEVSEEFEEAFTKHCKKKITNLVNWIDSNEYRRPKKRQALQLGD</sequence>
<dbReference type="OrthoDB" id="120763at2759"/>
<comment type="caution">
    <text evidence="3">The sequence shown here is derived from an EMBL/GenBank/DDBJ whole genome shotgun (WGS) entry which is preliminary data.</text>
</comment>
<evidence type="ECO:0000256" key="1">
    <source>
        <dbReference type="SAM" id="MobiDB-lite"/>
    </source>
</evidence>
<reference evidence="3" key="2">
    <citation type="submission" date="2021-04" db="EMBL/GenBank/DDBJ databases">
        <authorList>
            <person name="Podell S."/>
        </authorList>
    </citation>
    <scope>NUCLEOTIDE SEQUENCE</scope>
    <source>
        <strain evidence="3">Hildebrandi</strain>
    </source>
</reference>
<dbReference type="Proteomes" id="UP000693970">
    <property type="component" value="Unassembled WGS sequence"/>
</dbReference>
<evidence type="ECO:0000313" key="3">
    <source>
        <dbReference type="EMBL" id="KAG7362206.1"/>
    </source>
</evidence>
<protein>
    <submittedName>
        <fullName evidence="3">Glycolytic enzyme transcriptional activator</fullName>
    </submittedName>
</protein>
<accession>A0A9K3LJM3</accession>
<dbReference type="AlphaFoldDB" id="A0A9K3LJM3"/>
<dbReference type="Pfam" id="PF12550">
    <property type="entry name" value="GCR1_C"/>
    <property type="match status" value="1"/>
</dbReference>
<organism evidence="3 4">
    <name type="scientific">Nitzschia inconspicua</name>
    <dbReference type="NCBI Taxonomy" id="303405"/>
    <lineage>
        <taxon>Eukaryota</taxon>
        <taxon>Sar</taxon>
        <taxon>Stramenopiles</taxon>
        <taxon>Ochrophyta</taxon>
        <taxon>Bacillariophyta</taxon>
        <taxon>Bacillariophyceae</taxon>
        <taxon>Bacillariophycidae</taxon>
        <taxon>Bacillariales</taxon>
        <taxon>Bacillariaceae</taxon>
        <taxon>Nitzschia</taxon>
    </lineage>
</organism>
<name>A0A9K3LJM3_9STRA</name>
<feature type="compositionally biased region" description="Polar residues" evidence="1">
    <location>
        <begin position="1"/>
        <end position="22"/>
    </location>
</feature>
<proteinExistence type="predicted"/>
<reference evidence="3" key="1">
    <citation type="journal article" date="2021" name="Sci. Rep.">
        <title>Diploid genomic architecture of Nitzschia inconspicua, an elite biomass production diatom.</title>
        <authorList>
            <person name="Oliver A."/>
            <person name="Podell S."/>
            <person name="Pinowska A."/>
            <person name="Traller J.C."/>
            <person name="Smith S.R."/>
            <person name="McClure R."/>
            <person name="Beliaev A."/>
            <person name="Bohutskyi P."/>
            <person name="Hill E.A."/>
            <person name="Rabines A."/>
            <person name="Zheng H."/>
            <person name="Allen L.Z."/>
            <person name="Kuo A."/>
            <person name="Grigoriev I.V."/>
            <person name="Allen A.E."/>
            <person name="Hazlebeck D."/>
            <person name="Allen E.E."/>
        </authorList>
    </citation>
    <scope>NUCLEOTIDE SEQUENCE</scope>
    <source>
        <strain evidence="3">Hildebrandi</strain>
    </source>
</reference>
<gene>
    <name evidence="3" type="ORF">IV203_025872</name>
</gene>
<evidence type="ECO:0000313" key="4">
    <source>
        <dbReference type="Proteomes" id="UP000693970"/>
    </source>
</evidence>
<evidence type="ECO:0000259" key="2">
    <source>
        <dbReference type="Pfam" id="PF12550"/>
    </source>
</evidence>
<feature type="region of interest" description="Disordered" evidence="1">
    <location>
        <begin position="1"/>
        <end position="29"/>
    </location>
</feature>
<dbReference type="EMBL" id="JAGRRH010000012">
    <property type="protein sequence ID" value="KAG7362206.1"/>
    <property type="molecule type" value="Genomic_DNA"/>
</dbReference>
<dbReference type="InterPro" id="IPR022210">
    <property type="entry name" value="TF_GCR1-like"/>
</dbReference>